<reference evidence="2" key="1">
    <citation type="journal article" date="2020" name="mSystems">
        <title>Genome- and Community-Level Interaction Insights into Carbon Utilization and Element Cycling Functions of Hydrothermarchaeota in Hydrothermal Sediment.</title>
        <authorList>
            <person name="Zhou Z."/>
            <person name="Liu Y."/>
            <person name="Xu W."/>
            <person name="Pan J."/>
            <person name="Luo Z.H."/>
            <person name="Li M."/>
        </authorList>
    </citation>
    <scope>NUCLEOTIDE SEQUENCE [LARGE SCALE GENOMIC DNA]</scope>
    <source>
        <strain evidence="2">SpSt-123</strain>
    </source>
</reference>
<sequence>MNAKYDLEKIISLLLISCVSAGLILIVAGLTLSGDKVANSEEYIPNSLIDWVAHGVSNGAPRALVSLGVAFILLAPFLRTVLSLVWFILNKDRVYIAITGAVAIVLLLAIFGFISIF</sequence>
<protein>
    <submittedName>
        <fullName evidence="2">DUF1634 domain-containing protein</fullName>
    </submittedName>
</protein>
<comment type="caution">
    <text evidence="2">The sequence shown here is derived from an EMBL/GenBank/DDBJ whole genome shotgun (WGS) entry which is preliminary data.</text>
</comment>
<gene>
    <name evidence="2" type="ORF">ENO04_05735</name>
</gene>
<proteinExistence type="predicted"/>
<accession>A0A7C1IJ06</accession>
<feature type="transmembrane region" description="Helical" evidence="1">
    <location>
        <begin position="63"/>
        <end position="87"/>
    </location>
</feature>
<evidence type="ECO:0000313" key="2">
    <source>
        <dbReference type="EMBL" id="HDS11092.1"/>
    </source>
</evidence>
<dbReference type="AlphaFoldDB" id="A0A7C1IJ06"/>
<keyword evidence="1" id="KW-1133">Transmembrane helix</keyword>
<feature type="transmembrane region" description="Helical" evidence="1">
    <location>
        <begin position="94"/>
        <end position="116"/>
    </location>
</feature>
<dbReference type="Pfam" id="PF07843">
    <property type="entry name" value="DUF1634"/>
    <property type="match status" value="1"/>
</dbReference>
<keyword evidence="1" id="KW-0812">Transmembrane</keyword>
<dbReference type="InterPro" id="IPR012861">
    <property type="entry name" value="DUF1634"/>
</dbReference>
<evidence type="ECO:0000256" key="1">
    <source>
        <dbReference type="SAM" id="Phobius"/>
    </source>
</evidence>
<name>A0A7C1IJ06_9CREN</name>
<dbReference type="EMBL" id="DSDY01000170">
    <property type="protein sequence ID" value="HDS11092.1"/>
    <property type="molecule type" value="Genomic_DNA"/>
</dbReference>
<keyword evidence="1" id="KW-0472">Membrane</keyword>
<feature type="transmembrane region" description="Helical" evidence="1">
    <location>
        <begin position="12"/>
        <end position="32"/>
    </location>
</feature>
<organism evidence="2">
    <name type="scientific">Fervidicoccus fontis</name>
    <dbReference type="NCBI Taxonomy" id="683846"/>
    <lineage>
        <taxon>Archaea</taxon>
        <taxon>Thermoproteota</taxon>
        <taxon>Thermoprotei</taxon>
        <taxon>Fervidicoccales</taxon>
        <taxon>Fervidicoccaceae</taxon>
        <taxon>Fervidicoccus</taxon>
    </lineage>
</organism>